<dbReference type="SUPFAM" id="SSF141571">
    <property type="entry name" value="Pentapeptide repeat-like"/>
    <property type="match status" value="1"/>
</dbReference>
<dbReference type="InterPro" id="IPR001646">
    <property type="entry name" value="5peptide_repeat"/>
</dbReference>
<sequence>MLPVSDTNGRPRRRDQFLWLWPIGAVAVMAAAGHFFGAFGALLSAVVVVATLVLLIGDITISLRTRIWVLALAVLVAASVVVGRYAGVAILAAPADAFEPLDLRGQIVDADAIRGRDLQNAQLAGAVLDDLDLRGLNLAGVKAQGASFRRAVLDEVQFTGADLRGADFTDACLERSDLSGAQLGGMIARGADVTNVVTDKELIANVVSWPEPGNIPPQHCL</sequence>
<dbReference type="Proteomes" id="UP000239494">
    <property type="component" value="Unassembled WGS sequence"/>
</dbReference>
<feature type="transmembrane region" description="Helical" evidence="1">
    <location>
        <begin position="68"/>
        <end position="93"/>
    </location>
</feature>
<evidence type="ECO:0000256" key="1">
    <source>
        <dbReference type="SAM" id="Phobius"/>
    </source>
</evidence>
<feature type="transmembrane region" description="Helical" evidence="1">
    <location>
        <begin position="42"/>
        <end position="61"/>
    </location>
</feature>
<dbReference type="EMBL" id="PVTF01000006">
    <property type="protein sequence ID" value="PRY40534.1"/>
    <property type="molecule type" value="Genomic_DNA"/>
</dbReference>
<feature type="transmembrane region" description="Helical" evidence="1">
    <location>
        <begin position="17"/>
        <end position="36"/>
    </location>
</feature>
<keyword evidence="1" id="KW-1133">Transmembrane helix</keyword>
<dbReference type="Gene3D" id="2.160.20.80">
    <property type="entry name" value="E3 ubiquitin-protein ligase SopA"/>
    <property type="match status" value="1"/>
</dbReference>
<proteinExistence type="predicted"/>
<keyword evidence="1" id="KW-0472">Membrane</keyword>
<evidence type="ECO:0000313" key="2">
    <source>
        <dbReference type="EMBL" id="PRY40534.1"/>
    </source>
</evidence>
<dbReference type="InterPro" id="IPR051082">
    <property type="entry name" value="Pentapeptide-BTB/POZ_domain"/>
</dbReference>
<dbReference type="AlphaFoldDB" id="A0A2T0T4H9"/>
<comment type="caution">
    <text evidence="2">The sequence shown here is derived from an EMBL/GenBank/DDBJ whole genome shotgun (WGS) entry which is preliminary data.</text>
</comment>
<dbReference type="PANTHER" id="PTHR14136:SF17">
    <property type="entry name" value="BTB_POZ DOMAIN-CONTAINING PROTEIN KCTD9"/>
    <property type="match status" value="1"/>
</dbReference>
<dbReference type="Pfam" id="PF00805">
    <property type="entry name" value="Pentapeptide"/>
    <property type="match status" value="1"/>
</dbReference>
<accession>A0A2T0T4H9</accession>
<evidence type="ECO:0000313" key="3">
    <source>
        <dbReference type="Proteomes" id="UP000239494"/>
    </source>
</evidence>
<gene>
    <name evidence="2" type="ORF">CLV43_106271</name>
</gene>
<organism evidence="2 3">
    <name type="scientific">Umezawaea tangerina</name>
    <dbReference type="NCBI Taxonomy" id="84725"/>
    <lineage>
        <taxon>Bacteria</taxon>
        <taxon>Bacillati</taxon>
        <taxon>Actinomycetota</taxon>
        <taxon>Actinomycetes</taxon>
        <taxon>Pseudonocardiales</taxon>
        <taxon>Pseudonocardiaceae</taxon>
        <taxon>Umezawaea</taxon>
    </lineage>
</organism>
<name>A0A2T0T4H9_9PSEU</name>
<keyword evidence="1" id="KW-0812">Transmembrane</keyword>
<keyword evidence="3" id="KW-1185">Reference proteome</keyword>
<protein>
    <submittedName>
        <fullName evidence="2">Pentapeptide repeat protein</fullName>
    </submittedName>
</protein>
<reference evidence="2 3" key="1">
    <citation type="submission" date="2018-03" db="EMBL/GenBank/DDBJ databases">
        <title>Genomic Encyclopedia of Archaeal and Bacterial Type Strains, Phase II (KMG-II): from individual species to whole genera.</title>
        <authorList>
            <person name="Goeker M."/>
        </authorList>
    </citation>
    <scope>NUCLEOTIDE SEQUENCE [LARGE SCALE GENOMIC DNA]</scope>
    <source>
        <strain evidence="2 3">DSM 44720</strain>
    </source>
</reference>
<dbReference type="PANTHER" id="PTHR14136">
    <property type="entry name" value="BTB_POZ DOMAIN-CONTAINING PROTEIN KCTD9"/>
    <property type="match status" value="1"/>
</dbReference>